<dbReference type="Proteomes" id="UP000501346">
    <property type="component" value="Chromosome ScXII"/>
</dbReference>
<proteinExistence type="inferred from homology"/>
<dbReference type="PIRSF" id="PIRSF017233">
    <property type="entry name" value="IKAP"/>
    <property type="match status" value="1"/>
</dbReference>
<feature type="domain" description="ELP1 N-terminal second beta-propeller" evidence="8">
    <location>
        <begin position="444"/>
        <end position="718"/>
    </location>
</feature>
<evidence type="ECO:0000259" key="9">
    <source>
        <dbReference type="Pfam" id="PF23878"/>
    </source>
</evidence>
<evidence type="ECO:0000256" key="5">
    <source>
        <dbReference type="PIRNR" id="PIRNR017233"/>
    </source>
</evidence>
<keyword evidence="4" id="KW-0819">tRNA processing</keyword>
<evidence type="ECO:0000256" key="2">
    <source>
        <dbReference type="ARBA" id="ARBA00006086"/>
    </source>
</evidence>
<dbReference type="GO" id="GO:0005829">
    <property type="term" value="C:cytosol"/>
    <property type="evidence" value="ECO:0007669"/>
    <property type="project" value="TreeGrafter"/>
</dbReference>
<evidence type="ECO:0000256" key="6">
    <source>
        <dbReference type="SAM" id="MobiDB-lite"/>
    </source>
</evidence>
<organism evidence="12 13">
    <name type="scientific">Saccharomyces pastorianus</name>
    <name type="common">Lager yeast</name>
    <name type="synonym">Saccharomyces cerevisiae x Saccharomyces eubayanus</name>
    <dbReference type="NCBI Taxonomy" id="27292"/>
    <lineage>
        <taxon>Eukaryota</taxon>
        <taxon>Fungi</taxon>
        <taxon>Dikarya</taxon>
        <taxon>Ascomycota</taxon>
        <taxon>Saccharomycotina</taxon>
        <taxon>Saccharomycetes</taxon>
        <taxon>Saccharomycetales</taxon>
        <taxon>Saccharomycetaceae</taxon>
        <taxon>Saccharomyces</taxon>
    </lineage>
</organism>
<feature type="domain" description="ELP1 alpha-solenoid" evidence="10">
    <location>
        <begin position="742"/>
        <end position="958"/>
    </location>
</feature>
<dbReference type="PANTHER" id="PTHR12747:SF0">
    <property type="entry name" value="ELONGATOR COMPLEX PROTEIN 1"/>
    <property type="match status" value="1"/>
</dbReference>
<comment type="function">
    <text evidence="5">Component of the elongator complex which is required for multiple tRNA modifications, including mcm5U (5-methoxycarbonylmethyl uridine), mcm5s2U (5-methoxycarbonylmethyl-2-thiouridine), and ncm5U (5-carbamoylmethyl uridine). The elongator complex catalyzes formation of carboxymethyluridine in the wobble base at position 34 in tRNAs.</text>
</comment>
<evidence type="ECO:0000259" key="10">
    <source>
        <dbReference type="Pfam" id="PF23925"/>
    </source>
</evidence>
<evidence type="ECO:0000259" key="7">
    <source>
        <dbReference type="Pfam" id="PF04762"/>
    </source>
</evidence>
<feature type="region of interest" description="Disordered" evidence="6">
    <location>
        <begin position="1214"/>
        <end position="1245"/>
    </location>
</feature>
<evidence type="ECO:0000313" key="13">
    <source>
        <dbReference type="Proteomes" id="UP000501346"/>
    </source>
</evidence>
<dbReference type="GO" id="GO:0000049">
    <property type="term" value="F:tRNA binding"/>
    <property type="evidence" value="ECO:0007669"/>
    <property type="project" value="TreeGrafter"/>
</dbReference>
<feature type="domain" description="ELP1 first N-terminal beta-propeller" evidence="7">
    <location>
        <begin position="18"/>
        <end position="406"/>
    </location>
</feature>
<evidence type="ECO:0000256" key="1">
    <source>
        <dbReference type="ARBA" id="ARBA00005043"/>
    </source>
</evidence>
<dbReference type="GO" id="GO:0005634">
    <property type="term" value="C:nucleus"/>
    <property type="evidence" value="ECO:0007669"/>
    <property type="project" value="UniProtKB-SubCell"/>
</dbReference>
<dbReference type="OrthoDB" id="40048at2759"/>
<dbReference type="PANTHER" id="PTHR12747">
    <property type="entry name" value="ELONGATOR COMPLEX PROTEIN 1"/>
    <property type="match status" value="1"/>
</dbReference>
<dbReference type="GO" id="GO:0033588">
    <property type="term" value="C:elongator holoenzyme complex"/>
    <property type="evidence" value="ECO:0007669"/>
    <property type="project" value="InterPro"/>
</dbReference>
<dbReference type="Pfam" id="PF23878">
    <property type="entry name" value="TPR_ELP1"/>
    <property type="match status" value="1"/>
</dbReference>
<keyword evidence="3 5" id="KW-0963">Cytoplasm</keyword>
<dbReference type="UniPathway" id="UPA00988"/>
<dbReference type="InterPro" id="IPR056165">
    <property type="entry name" value="Beta-prop_ELP1_2nd"/>
</dbReference>
<dbReference type="Pfam" id="PF23936">
    <property type="entry name" value="HB_ELP1"/>
    <property type="match status" value="1"/>
</dbReference>
<reference evidence="12 13" key="1">
    <citation type="journal article" date="2019" name="BMC Genomics">
        <title>Chromosome level assembly and comparative genome analysis confirm lager-brewing yeasts originated from a single hybridization.</title>
        <authorList>
            <person name="Salazar A.N."/>
            <person name="Gorter de Vries A.R."/>
            <person name="van den Broek M."/>
            <person name="Brouwers N."/>
            <person name="de la Torre Cortes P."/>
            <person name="Kuijpers N.G.A."/>
            <person name="Daran J.G."/>
            <person name="Abeel T."/>
        </authorList>
    </citation>
    <scope>NUCLEOTIDE SEQUENCE [LARGE SCALE GENOMIC DNA]</scope>
    <source>
        <strain evidence="12 13">CBS 1483</strain>
    </source>
</reference>
<dbReference type="InterPro" id="IPR056169">
    <property type="entry name" value="HB_ELP1"/>
</dbReference>
<dbReference type="InterPro" id="IPR056167">
    <property type="entry name" value="A-sol_ELP1"/>
</dbReference>
<dbReference type="Pfam" id="PF23797">
    <property type="entry name" value="Beta-prop_ELP1_2nd"/>
    <property type="match status" value="1"/>
</dbReference>
<dbReference type="InterPro" id="IPR006849">
    <property type="entry name" value="Elp1"/>
</dbReference>
<sequence>MVEHDKSGSKRQELRSNMRNLITLNKGKFKPTASTAEGDEDDLSFTLLDSVFDTLSDSITCVLGSTDIGAIEVQQFMKDGSRNVLASFNIQTFDDKLLSFVHFADINQLVFVFEQGDIITATYDPVSLDPAETLIEIMGTIDNGIAAAQWSYDEETLAMVTKDRNVVVLSKLFEPISEYHLEVDDLKISKHVTVGWGKKETQFRGKGARAMEREALASLKASGLVGNQLRDPTMPYMVDTGDVTALDSHEITISWRGDCDYFAVSSVEEVPDEDDETKSIKRRAFRVFSREGQLDSASEPVTGMEHQLSWKPQGSLIASIQRKTDLGEEDSVDVIFFERNGLRHGEFDTRLPLDEKVGSVCWNSNSEALAVVLANRIQLWTSKNYHWYLKQELYASDISYVKWHPEKDFTLMFSDAGFINIVDFAYKMAQGPTLEPFDNGTSLVVDGRTVNITPLALANVPPPMYYRDFETPGNVLDVACSFSNEIYAAINKDVLIFAAVPSIEEMKKGKHPSIVCEFPKSEFTSEVDSLRQVAFINDSIVGVLLDTDNLSRIALLDIQDITQPTLITIVEVYDKIVLLRSDFDYNHLVYETRDGTVCQLDAEGQLMEITKFPQLVRDFRVKRVHNTSAEDDGNWSAESSELVAFGITNNGKLFANQVLLASAVTSLEITDSFLLFTTAQHNLQFVHLNSTDFKPLPLVEEGVEDERVRAIERGSILVSVIPSKSSVVLQATRGNLETIYPRIMVLAEVRKNIMANRYKEAFIVCRTHRINLDILHDYAPELFIENLEVFINQIGRVDYLNLFISCLSEDDVTKTKYKETLYSGISKSFGMEPAPLTEMQIYMKKKMFDPKTSKVNKICDAVLNVLLSNPEYKKKYLQTIITAYASQNPQNLSAALKLISELENSEEKDSCVTYLCFLQDVNVVYKSALSLYDVSLALLVAQKSQMDPREYLPFLQELQDNEPLRRKFLIDDYLGNYEKALEHLSEIDKDGNVSEEVIDYVESHDLYKHGLALYRYDSEKQNVIYNIYAKHLSSNQMYTDAAVAYEMLGKLKEAMGAYQSAKRWREAMSIAVQKFPEEVESVAEELISSLTFEHRYVDAADIQLEYLDNVKEAVALYCKAYRYDIASLVAIKAKKDELLEEVVDPGLGEGFGIIAELLADCKGQINSQLRRLRELRAKKEENPYAFYGQETEQADDVSVAPSETSTQESFFTRYTGKTGGTAKTGASRRTAKNKRREERKRARGKKGTIYEEEYLVQSVGRLIERLNQTKPDAVRVVEGLCRRNMREQAHQIQKNFVEVLDLLKANVKEIYSISEKDRERVNENGEVYYIPEIPVPEIHDFPKSHIVDF</sequence>
<dbReference type="Pfam" id="PF23925">
    <property type="entry name" value="A-sol_ELP1"/>
    <property type="match status" value="1"/>
</dbReference>
<gene>
    <name evidence="12" type="primary">IKI3_1</name>
    <name evidence="12" type="ORF">GRS66_003690</name>
</gene>
<comment type="pathway">
    <text evidence="1">tRNA modification; 5-methoxycarbonylmethyl-2-thiouridine-tRNA biosynthesis.</text>
</comment>
<protein>
    <recommendedName>
        <fullName evidence="5">Elongator complex protein 1</fullName>
    </recommendedName>
</protein>
<dbReference type="InterPro" id="IPR056164">
    <property type="entry name" value="Beta-prop_ELP1_1st"/>
</dbReference>
<dbReference type="Pfam" id="PF04762">
    <property type="entry name" value="Beta-prop_ELP1_1st"/>
    <property type="match status" value="1"/>
</dbReference>
<evidence type="ECO:0000256" key="4">
    <source>
        <dbReference type="ARBA" id="ARBA00022694"/>
    </source>
</evidence>
<dbReference type="EMBL" id="CP048993">
    <property type="protein sequence ID" value="QID81317.1"/>
    <property type="molecule type" value="Genomic_DNA"/>
</dbReference>
<dbReference type="SUPFAM" id="SSF82171">
    <property type="entry name" value="DPP6 N-terminal domain-like"/>
    <property type="match status" value="1"/>
</dbReference>
<name>A0A6C1DXR9_SACPS</name>
<feature type="domain" description="ELP1 TPR" evidence="9">
    <location>
        <begin position="966"/>
        <end position="1123"/>
    </location>
</feature>
<evidence type="ECO:0000256" key="3">
    <source>
        <dbReference type="ARBA" id="ARBA00022490"/>
    </source>
</evidence>
<evidence type="ECO:0000259" key="8">
    <source>
        <dbReference type="Pfam" id="PF23797"/>
    </source>
</evidence>
<keyword evidence="5" id="KW-0539">Nucleus</keyword>
<accession>A0A6C1DXR9</accession>
<comment type="similarity">
    <text evidence="2 5">Belongs to the ELP1/IKA1 family.</text>
</comment>
<dbReference type="InterPro" id="IPR056166">
    <property type="entry name" value="TPR_ELP1"/>
</dbReference>
<comment type="subcellular location">
    <subcellularLocation>
        <location evidence="5">Cytoplasm</location>
    </subcellularLocation>
    <subcellularLocation>
        <location evidence="5">Nucleus</location>
    </subcellularLocation>
</comment>
<feature type="domain" description="ELP1 three-helical bundle" evidence="11">
    <location>
        <begin position="1138"/>
        <end position="1310"/>
    </location>
</feature>
<evidence type="ECO:0000313" key="12">
    <source>
        <dbReference type="EMBL" id="QID81317.1"/>
    </source>
</evidence>
<feature type="compositionally biased region" description="Low complexity" evidence="6">
    <location>
        <begin position="1214"/>
        <end position="1228"/>
    </location>
</feature>
<dbReference type="GO" id="GO:0002926">
    <property type="term" value="P:tRNA wobble base 5-methoxycarbonylmethyl-2-thiouridinylation"/>
    <property type="evidence" value="ECO:0007669"/>
    <property type="project" value="TreeGrafter"/>
</dbReference>
<evidence type="ECO:0000259" key="11">
    <source>
        <dbReference type="Pfam" id="PF23936"/>
    </source>
</evidence>
<keyword evidence="13" id="KW-1185">Reference proteome</keyword>